<keyword evidence="4 6" id="KW-1133">Transmembrane helix</keyword>
<feature type="transmembrane region" description="Helical" evidence="6">
    <location>
        <begin position="29"/>
        <end position="60"/>
    </location>
</feature>
<dbReference type="AlphaFoldDB" id="A0A089ZCX8"/>
<proteinExistence type="inferred from homology"/>
<dbReference type="OrthoDB" id="28948at2157"/>
<accession>A0A089ZCX8</accession>
<dbReference type="EMBL" id="JADIIL010000039">
    <property type="protein sequence ID" value="MBF4476120.1"/>
    <property type="molecule type" value="Genomic_DNA"/>
</dbReference>
<name>A0A089ZCX8_METFO</name>
<dbReference type="PATRIC" id="fig|2162.10.peg.523"/>
<organism evidence="7 11">
    <name type="scientific">Methanobacterium formicicum</name>
    <dbReference type="NCBI Taxonomy" id="2162"/>
    <lineage>
        <taxon>Archaea</taxon>
        <taxon>Methanobacteriati</taxon>
        <taxon>Methanobacteriota</taxon>
        <taxon>Methanomada group</taxon>
        <taxon>Methanobacteria</taxon>
        <taxon>Methanobacteriales</taxon>
        <taxon>Methanobacteriaceae</taxon>
        <taxon>Methanobacterium</taxon>
    </lineage>
</organism>
<dbReference type="RefSeq" id="WP_048071758.1">
    <property type="nucleotide sequence ID" value="NZ_CALCVY010000268.1"/>
</dbReference>
<reference evidence="9" key="3">
    <citation type="submission" date="2014-09" db="EMBL/GenBank/DDBJ databases">
        <authorList>
            <person name="Bishop-Lilly K.A."/>
            <person name="Broomall S.M."/>
            <person name="Chain P.S."/>
            <person name="Chertkov O."/>
            <person name="Coyne S.R."/>
            <person name="Daligault H.E."/>
            <person name="Davenport K.W."/>
            <person name="Erkkila T."/>
            <person name="Frey K.G."/>
            <person name="Gibbons H.S."/>
            <person name="Gu W."/>
            <person name="Jaissle J."/>
            <person name="Johnson S.L."/>
            <person name="Koroleva G.I."/>
            <person name="Ladner J.T."/>
            <person name="Lo C.-C."/>
            <person name="Minogue T.D."/>
            <person name="Munk C."/>
            <person name="Palacios G.F."/>
            <person name="Redden C.L."/>
            <person name="Rosenzweig C.N."/>
            <person name="Scholz M.B."/>
            <person name="Teshima H."/>
            <person name="Xu Y."/>
        </authorList>
    </citation>
    <scope>NUCLEOTIDE SEQUENCE</scope>
    <source>
        <strain evidence="9">Mb9</strain>
    </source>
</reference>
<dbReference type="PANTHER" id="PTHR13353:SF5">
    <property type="entry name" value="TRANSMEMBRANE PROTEIN 19"/>
    <property type="match status" value="1"/>
</dbReference>
<evidence type="ECO:0000313" key="8">
    <source>
        <dbReference type="EMBL" id="CEA12403.1"/>
    </source>
</evidence>
<evidence type="ECO:0000256" key="5">
    <source>
        <dbReference type="ARBA" id="ARBA00023136"/>
    </source>
</evidence>
<dbReference type="InterPro" id="IPR002794">
    <property type="entry name" value="DUF92_TMEM19"/>
</dbReference>
<comment type="subcellular location">
    <subcellularLocation>
        <location evidence="1">Membrane</location>
        <topology evidence="1">Multi-pass membrane protein</topology>
    </subcellularLocation>
</comment>
<dbReference type="EMBL" id="CP006933">
    <property type="protein sequence ID" value="AIS32661.1"/>
    <property type="molecule type" value="Genomic_DNA"/>
</dbReference>
<keyword evidence="3 6" id="KW-0812">Transmembrane</keyword>
<feature type="transmembrane region" description="Helical" evidence="6">
    <location>
        <begin position="172"/>
        <end position="193"/>
    </location>
</feature>
<protein>
    <submittedName>
        <fullName evidence="10">TIGR00297 family protein</fullName>
    </submittedName>
</protein>
<gene>
    <name evidence="7" type="ORF">BRM9_1853</name>
    <name evidence="8" type="ORF">DSM1535_0037</name>
    <name evidence="10" type="ORF">ISP06_11735</name>
    <name evidence="9" type="ORF">MB9_0503</name>
</gene>
<dbReference type="NCBIfam" id="TIGR00297">
    <property type="entry name" value="TIGR00297 family protein"/>
    <property type="match status" value="1"/>
</dbReference>
<feature type="transmembrane region" description="Helical" evidence="6">
    <location>
        <begin position="141"/>
        <end position="166"/>
    </location>
</feature>
<dbReference type="EMBL" id="LN515531">
    <property type="protein sequence ID" value="CEA12403.1"/>
    <property type="molecule type" value="Genomic_DNA"/>
</dbReference>
<dbReference type="EMBL" id="LN734822">
    <property type="protein sequence ID" value="CEL24150.1"/>
    <property type="molecule type" value="Genomic_DNA"/>
</dbReference>
<evidence type="ECO:0000313" key="9">
    <source>
        <dbReference type="EMBL" id="CEL24150.1"/>
    </source>
</evidence>
<dbReference type="KEGG" id="mfi:DSM1535_0037"/>
<feature type="transmembrane region" description="Helical" evidence="6">
    <location>
        <begin position="7"/>
        <end position="23"/>
    </location>
</feature>
<evidence type="ECO:0000256" key="6">
    <source>
        <dbReference type="SAM" id="Phobius"/>
    </source>
</evidence>
<feature type="transmembrane region" description="Helical" evidence="6">
    <location>
        <begin position="205"/>
        <end position="224"/>
    </location>
</feature>
<dbReference type="KEGG" id="mfc:BRM9_1853"/>
<keyword evidence="12" id="KW-1185">Reference proteome</keyword>
<dbReference type="Proteomes" id="UP000606900">
    <property type="component" value="Unassembled WGS sequence"/>
</dbReference>
<dbReference type="GO" id="GO:0016020">
    <property type="term" value="C:membrane"/>
    <property type="evidence" value="ECO:0007669"/>
    <property type="project" value="UniProtKB-SubCell"/>
</dbReference>
<evidence type="ECO:0000256" key="1">
    <source>
        <dbReference type="ARBA" id="ARBA00004141"/>
    </source>
</evidence>
<reference evidence="10" key="4">
    <citation type="submission" date="2020-10" db="EMBL/GenBank/DDBJ databases">
        <title>Dehalococcoides mccartyi of a TCE/Cr reducing biochatode.</title>
        <authorList>
            <person name="Matturro B."/>
        </authorList>
    </citation>
    <scope>NUCLEOTIDE SEQUENCE</scope>
    <source>
        <strain evidence="10">Bin2</strain>
    </source>
</reference>
<sequence>MIIWEYVILLVIIGLITYMRKALDLLGSIFMIIMGVIIIFAAGVNWLLLIFLFLILGVGFTRYKHDYKKEIGVYEGTRTIKNVVSNGIVAFVMAAFGNYAGFIGSIATATADTMASEVGVATTPRLITNFKKVPPGTDGGVSVLGTFAGIVGAGLIGLAAYILGIYPDLVRTMVIALVAGTFGCLVDSILGAILEIKGYLTNEHVNLLATLAGALLGNIMVWMIW</sequence>
<evidence type="ECO:0000313" key="10">
    <source>
        <dbReference type="EMBL" id="MBF4476120.1"/>
    </source>
</evidence>
<reference evidence="7" key="1">
    <citation type="submission" date="2013-12" db="EMBL/GenBank/DDBJ databases">
        <title>The complete genome sequence of Methanobacterium sp. BRM9.</title>
        <authorList>
            <consortium name="Pastoral Greenhouse Gas Research Consortium"/>
            <person name="Kelly W.J."/>
            <person name="Leahy S.C."/>
            <person name="Perry R."/>
            <person name="Li D."/>
            <person name="Altermann E."/>
            <person name="Lambie S.C."/>
            <person name="Attwood G.T."/>
        </authorList>
    </citation>
    <scope>NUCLEOTIDE SEQUENCE [LARGE SCALE GENOMIC DNA]</scope>
    <source>
        <strain evidence="7">BRM9</strain>
    </source>
</reference>
<evidence type="ECO:0000256" key="3">
    <source>
        <dbReference type="ARBA" id="ARBA00022692"/>
    </source>
</evidence>
<comment type="similarity">
    <text evidence="2">Belongs to the TMEM19 family.</text>
</comment>
<dbReference type="GeneID" id="26738762"/>
<keyword evidence="5 6" id="KW-0472">Membrane</keyword>
<reference evidence="8" key="2">
    <citation type="submission" date="2014-08" db="EMBL/GenBank/DDBJ databases">
        <authorList>
            <person name="Wibberg D."/>
        </authorList>
    </citation>
    <scope>NUCLEOTIDE SEQUENCE</scope>
</reference>
<evidence type="ECO:0000313" key="12">
    <source>
        <dbReference type="Proteomes" id="UP000062768"/>
    </source>
</evidence>
<dbReference type="Pfam" id="PF01940">
    <property type="entry name" value="DUF92"/>
    <property type="match status" value="1"/>
</dbReference>
<evidence type="ECO:0000313" key="7">
    <source>
        <dbReference type="EMBL" id="AIS32661.1"/>
    </source>
</evidence>
<evidence type="ECO:0000313" key="11">
    <source>
        <dbReference type="Proteomes" id="UP000029661"/>
    </source>
</evidence>
<dbReference type="PANTHER" id="PTHR13353">
    <property type="entry name" value="TRANSMEMBRANE PROTEIN 19"/>
    <property type="match status" value="1"/>
</dbReference>
<dbReference type="STRING" id="2162.BRM9_1853"/>
<evidence type="ECO:0000256" key="4">
    <source>
        <dbReference type="ARBA" id="ARBA00022989"/>
    </source>
</evidence>
<dbReference type="Proteomes" id="UP000062768">
    <property type="component" value="Chromosome I"/>
</dbReference>
<dbReference type="Proteomes" id="UP000029661">
    <property type="component" value="Chromosome"/>
</dbReference>
<evidence type="ECO:0000256" key="2">
    <source>
        <dbReference type="ARBA" id="ARBA00009012"/>
    </source>
</evidence>